<gene>
    <name evidence="1" type="ORF">ERUC_LOCUS10167</name>
</gene>
<reference evidence="1 2" key="1">
    <citation type="submission" date="2022-03" db="EMBL/GenBank/DDBJ databases">
        <authorList>
            <person name="Macdonald S."/>
            <person name="Ahmed S."/>
            <person name="Newling K."/>
        </authorList>
    </citation>
    <scope>NUCLEOTIDE SEQUENCE [LARGE SCALE GENOMIC DNA]</scope>
</reference>
<dbReference type="EMBL" id="CAKOAT010100822">
    <property type="protein sequence ID" value="CAH8324525.1"/>
    <property type="molecule type" value="Genomic_DNA"/>
</dbReference>
<keyword evidence="2" id="KW-1185">Reference proteome</keyword>
<evidence type="ECO:0000313" key="1">
    <source>
        <dbReference type="EMBL" id="CAH8324525.1"/>
    </source>
</evidence>
<comment type="caution">
    <text evidence="1">The sequence shown here is derived from an EMBL/GenBank/DDBJ whole genome shotgun (WGS) entry which is preliminary data.</text>
</comment>
<organism evidence="1 2">
    <name type="scientific">Eruca vesicaria subsp. sativa</name>
    <name type="common">Garden rocket</name>
    <name type="synonym">Eruca sativa</name>
    <dbReference type="NCBI Taxonomy" id="29727"/>
    <lineage>
        <taxon>Eukaryota</taxon>
        <taxon>Viridiplantae</taxon>
        <taxon>Streptophyta</taxon>
        <taxon>Embryophyta</taxon>
        <taxon>Tracheophyta</taxon>
        <taxon>Spermatophyta</taxon>
        <taxon>Magnoliopsida</taxon>
        <taxon>eudicotyledons</taxon>
        <taxon>Gunneridae</taxon>
        <taxon>Pentapetalae</taxon>
        <taxon>rosids</taxon>
        <taxon>malvids</taxon>
        <taxon>Brassicales</taxon>
        <taxon>Brassicaceae</taxon>
        <taxon>Brassiceae</taxon>
        <taxon>Eruca</taxon>
    </lineage>
</organism>
<sequence length="103" mass="11503">MEGRTLMGRPTNHGIHTSITMVDVMHGGERHHPNKKYCTFSHFLPTTIYICLGDNLVLDALQDMEIQNGDGDNLMGCDDLFDEELLELKVEAKQATKGEEAKA</sequence>
<protein>
    <submittedName>
        <fullName evidence="1">Uncharacterized protein</fullName>
    </submittedName>
</protein>
<dbReference type="Proteomes" id="UP001642260">
    <property type="component" value="Unassembled WGS sequence"/>
</dbReference>
<name>A0ABC8JEE2_ERUVS</name>
<proteinExistence type="predicted"/>
<evidence type="ECO:0000313" key="2">
    <source>
        <dbReference type="Proteomes" id="UP001642260"/>
    </source>
</evidence>
<accession>A0ABC8JEE2</accession>
<dbReference type="AlphaFoldDB" id="A0ABC8JEE2"/>